<organism evidence="2 3">
    <name type="scientific">Pseudomonas chlororaphis</name>
    <dbReference type="NCBI Taxonomy" id="587753"/>
    <lineage>
        <taxon>Bacteria</taxon>
        <taxon>Pseudomonadati</taxon>
        <taxon>Pseudomonadota</taxon>
        <taxon>Gammaproteobacteria</taxon>
        <taxon>Pseudomonadales</taxon>
        <taxon>Pseudomonadaceae</taxon>
        <taxon>Pseudomonas</taxon>
    </lineage>
</organism>
<dbReference type="InterPro" id="IPR001387">
    <property type="entry name" value="Cro/C1-type_HTH"/>
</dbReference>
<dbReference type="GO" id="GO:0003677">
    <property type="term" value="F:DNA binding"/>
    <property type="evidence" value="ECO:0007669"/>
    <property type="project" value="InterPro"/>
</dbReference>
<reference evidence="2 3" key="1">
    <citation type="submission" date="2016-12" db="EMBL/GenBank/DDBJ databases">
        <authorList>
            <person name="Song W.-J."/>
            <person name="Kurnit D.M."/>
        </authorList>
    </citation>
    <scope>NUCLEOTIDE SEQUENCE [LARGE SCALE GENOMIC DNA]</scope>
    <source>
        <strain evidence="2 3">PCL1601</strain>
    </source>
</reference>
<dbReference type="Gene3D" id="1.10.260.40">
    <property type="entry name" value="lambda repressor-like DNA-binding domains"/>
    <property type="match status" value="1"/>
</dbReference>
<evidence type="ECO:0000313" key="2">
    <source>
        <dbReference type="EMBL" id="OLF51291.1"/>
    </source>
</evidence>
<gene>
    <name evidence="2" type="ORF">BTN82_28330</name>
</gene>
<name>A0A1Q8EHJ7_9PSED</name>
<dbReference type="SMART" id="SM00530">
    <property type="entry name" value="HTH_XRE"/>
    <property type="match status" value="1"/>
</dbReference>
<protein>
    <submittedName>
        <fullName evidence="2">Transcriptional regulator</fullName>
    </submittedName>
</protein>
<accession>A0A1Q8EHJ7</accession>
<dbReference type="CDD" id="cd00093">
    <property type="entry name" value="HTH_XRE"/>
    <property type="match status" value="1"/>
</dbReference>
<dbReference type="PROSITE" id="PS50943">
    <property type="entry name" value="HTH_CROC1"/>
    <property type="match status" value="1"/>
</dbReference>
<proteinExistence type="predicted"/>
<dbReference type="Proteomes" id="UP000185578">
    <property type="component" value="Unassembled WGS sequence"/>
</dbReference>
<comment type="caution">
    <text evidence="2">The sequence shown here is derived from an EMBL/GenBank/DDBJ whole genome shotgun (WGS) entry which is preliminary data.</text>
</comment>
<dbReference type="OrthoDB" id="6240846at2"/>
<dbReference type="AlphaFoldDB" id="A0A1Q8EHJ7"/>
<dbReference type="InterPro" id="IPR010982">
    <property type="entry name" value="Lambda_DNA-bd_dom_sf"/>
</dbReference>
<evidence type="ECO:0000259" key="1">
    <source>
        <dbReference type="PROSITE" id="PS50943"/>
    </source>
</evidence>
<dbReference type="SUPFAM" id="SSF47413">
    <property type="entry name" value="lambda repressor-like DNA-binding domains"/>
    <property type="match status" value="1"/>
</dbReference>
<sequence>MSTSLEERGALIDNIQQELAAGRLPLGDAVRRLRTEVTGLHQSQFARMCRISLRTLIHIEHGDGNPTLKSLNAVFKPFGMQMGVVKVQKTSRARSLLNDLERLDKGPGMPGPAVPN</sequence>
<feature type="domain" description="HTH cro/C1-type" evidence="1">
    <location>
        <begin position="30"/>
        <end position="85"/>
    </location>
</feature>
<evidence type="ECO:0000313" key="3">
    <source>
        <dbReference type="Proteomes" id="UP000185578"/>
    </source>
</evidence>
<dbReference type="Pfam" id="PF01381">
    <property type="entry name" value="HTH_3"/>
    <property type="match status" value="1"/>
</dbReference>
<dbReference type="EMBL" id="MSCT01000023">
    <property type="protein sequence ID" value="OLF51291.1"/>
    <property type="molecule type" value="Genomic_DNA"/>
</dbReference>